<keyword evidence="2" id="KW-1185">Reference proteome</keyword>
<dbReference type="InterPro" id="IPR023214">
    <property type="entry name" value="HAD_sf"/>
</dbReference>
<dbReference type="GO" id="GO:0006281">
    <property type="term" value="P:DNA repair"/>
    <property type="evidence" value="ECO:0007669"/>
    <property type="project" value="TreeGrafter"/>
</dbReference>
<comment type="caution">
    <text evidence="1">The sequence shown here is derived from an EMBL/GenBank/DDBJ whole genome shotgun (WGS) entry which is preliminary data.</text>
</comment>
<evidence type="ECO:0000313" key="1">
    <source>
        <dbReference type="EMBL" id="OHV24131.1"/>
    </source>
</evidence>
<dbReference type="EMBL" id="MAXA01000236">
    <property type="protein sequence ID" value="OHV24131.1"/>
    <property type="molecule type" value="Genomic_DNA"/>
</dbReference>
<dbReference type="PANTHER" id="PTHR43434:SF1">
    <property type="entry name" value="PHOSPHOGLYCOLATE PHOSPHATASE"/>
    <property type="match status" value="1"/>
</dbReference>
<dbReference type="SFLD" id="SFLDG01129">
    <property type="entry name" value="C1.5:_HAD__Beta-PGM__Phosphata"/>
    <property type="match status" value="1"/>
</dbReference>
<reference evidence="2" key="1">
    <citation type="submission" date="2016-07" db="EMBL/GenBank/DDBJ databases">
        <title>Frankia sp. NRRL B-16219 Genome sequencing.</title>
        <authorList>
            <person name="Ghodhbane-Gtari F."/>
            <person name="Swanson E."/>
            <person name="Gueddou A."/>
            <person name="Louati M."/>
            <person name="Nouioui I."/>
            <person name="Hezbri K."/>
            <person name="Abebe-Akele F."/>
            <person name="Simpson S."/>
            <person name="Morris K."/>
            <person name="Thomas K."/>
            <person name="Gtari M."/>
            <person name="Tisa L.S."/>
        </authorList>
    </citation>
    <scope>NUCLEOTIDE SEQUENCE [LARGE SCALE GENOMIC DNA]</scope>
    <source>
        <strain evidence="2">NRRL B-16219</strain>
    </source>
</reference>
<sequence>MMPPWNHRRVATPSLVLWDIDRTLLTVGPLGREIHAAAFEAVVGRPLGERADTTGRTERAILRDTLRLNGVAVDEAVLSALYTAMGLAAERLKARMRQIGEPMPGARAAVASLADHVGLPSGTVVQSVVTGNLRSVAAAKLRALGLTEHLDLTIGGYGDDDGDRAVLVRQAVKRAEAAYDLTFEPARTVVIGDTPHDVKGARDAGVRAVGVTTGATTAAGLAAVGADAVLADLTDLDALYSAVLGVGPAERRA</sequence>
<dbReference type="InterPro" id="IPR036412">
    <property type="entry name" value="HAD-like_sf"/>
</dbReference>
<dbReference type="OrthoDB" id="9781769at2"/>
<organism evidence="1 2">
    <name type="scientific">Parafrankia soli</name>
    <dbReference type="NCBI Taxonomy" id="2599596"/>
    <lineage>
        <taxon>Bacteria</taxon>
        <taxon>Bacillati</taxon>
        <taxon>Actinomycetota</taxon>
        <taxon>Actinomycetes</taxon>
        <taxon>Frankiales</taxon>
        <taxon>Frankiaceae</taxon>
        <taxon>Parafrankia</taxon>
    </lineage>
</organism>
<accession>A0A1S1PSC6</accession>
<dbReference type="InterPro" id="IPR050155">
    <property type="entry name" value="HAD-like_hydrolase_sf"/>
</dbReference>
<dbReference type="Proteomes" id="UP000179769">
    <property type="component" value="Unassembled WGS sequence"/>
</dbReference>
<protein>
    <submittedName>
        <fullName evidence="1">Haloacid dehalogenase</fullName>
    </submittedName>
</protein>
<dbReference type="SFLD" id="SFLDS00003">
    <property type="entry name" value="Haloacid_Dehalogenase"/>
    <property type="match status" value="1"/>
</dbReference>
<proteinExistence type="predicted"/>
<dbReference type="Pfam" id="PF00702">
    <property type="entry name" value="Hydrolase"/>
    <property type="match status" value="1"/>
</dbReference>
<dbReference type="Gene3D" id="1.10.150.240">
    <property type="entry name" value="Putative phosphatase, domain 2"/>
    <property type="match status" value="1"/>
</dbReference>
<dbReference type="AlphaFoldDB" id="A0A1S1PSC6"/>
<gene>
    <name evidence="1" type="ORF">BBK14_23345</name>
</gene>
<dbReference type="Gene3D" id="3.40.50.1000">
    <property type="entry name" value="HAD superfamily/HAD-like"/>
    <property type="match status" value="1"/>
</dbReference>
<name>A0A1S1PSC6_9ACTN</name>
<dbReference type="SUPFAM" id="SSF56784">
    <property type="entry name" value="HAD-like"/>
    <property type="match status" value="1"/>
</dbReference>
<dbReference type="PANTHER" id="PTHR43434">
    <property type="entry name" value="PHOSPHOGLYCOLATE PHOSPHATASE"/>
    <property type="match status" value="1"/>
</dbReference>
<evidence type="ECO:0000313" key="2">
    <source>
        <dbReference type="Proteomes" id="UP000179769"/>
    </source>
</evidence>
<dbReference type="InterPro" id="IPR023198">
    <property type="entry name" value="PGP-like_dom2"/>
</dbReference>
<dbReference type="GO" id="GO:0008967">
    <property type="term" value="F:phosphoglycolate phosphatase activity"/>
    <property type="evidence" value="ECO:0007669"/>
    <property type="project" value="TreeGrafter"/>
</dbReference>